<feature type="transmembrane region" description="Helical" evidence="4">
    <location>
        <begin position="473"/>
        <end position="500"/>
    </location>
</feature>
<dbReference type="SUPFAM" id="SSF49854">
    <property type="entry name" value="Spermadhesin, CUB domain"/>
    <property type="match status" value="2"/>
</dbReference>
<dbReference type="Pfam" id="PF00057">
    <property type="entry name" value="Ldl_recept_a"/>
    <property type="match status" value="1"/>
</dbReference>
<keyword evidence="4" id="KW-0812">Transmembrane</keyword>
<keyword evidence="8" id="KW-1185">Reference proteome</keyword>
<feature type="region of interest" description="Disordered" evidence="3">
    <location>
        <begin position="580"/>
        <end position="673"/>
    </location>
</feature>
<dbReference type="InterPro" id="IPR035914">
    <property type="entry name" value="Sperma_CUB_dom_sf"/>
</dbReference>
<keyword evidence="1 2" id="KW-1015">Disulfide bond</keyword>
<dbReference type="EMBL" id="JAZGQO010000006">
    <property type="protein sequence ID" value="KAK6185687.1"/>
    <property type="molecule type" value="Genomic_DNA"/>
</dbReference>
<dbReference type="InterPro" id="IPR023415">
    <property type="entry name" value="LDLR_class-A_CS"/>
</dbReference>
<feature type="compositionally biased region" description="Low complexity" evidence="3">
    <location>
        <begin position="822"/>
        <end position="837"/>
    </location>
</feature>
<dbReference type="PANTHER" id="PTHR24652:SF67">
    <property type="entry name" value="LOW-DENSITY LIPOPROTEIN RECEPTOR CLASS A DOMAIN-CONTAINING PROTEIN 2"/>
    <property type="match status" value="1"/>
</dbReference>
<dbReference type="InterPro" id="IPR000859">
    <property type="entry name" value="CUB_dom"/>
</dbReference>
<evidence type="ECO:0000256" key="4">
    <source>
        <dbReference type="SAM" id="Phobius"/>
    </source>
</evidence>
<feature type="compositionally biased region" description="Polar residues" evidence="3">
    <location>
        <begin position="737"/>
        <end position="756"/>
    </location>
</feature>
<comment type="caution">
    <text evidence="2">Lacks conserved residue(s) required for the propagation of feature annotation.</text>
</comment>
<feature type="compositionally biased region" description="Polar residues" evidence="3">
    <location>
        <begin position="805"/>
        <end position="816"/>
    </location>
</feature>
<dbReference type="Proteomes" id="UP001347796">
    <property type="component" value="Unassembled WGS sequence"/>
</dbReference>
<name>A0AAN8JUK1_PATCE</name>
<evidence type="ECO:0000256" key="5">
    <source>
        <dbReference type="SAM" id="SignalP"/>
    </source>
</evidence>
<sequence length="909" mass="102462">MDIRLCKTLLVICFCLIVFPASCLSQRKPLLDLCEKLKGVAPNGDSLPTLGSNVTVFVNLTNPNRDSHHMCLMKFTTCNNCKFSVTTSDYPYFNLPQCSRMHNCMTEDLTECVKGCTYLRIFDKDYRNETDVCYDRRIKNFMSESKTIYIVFCSNQERHVSDIHFRLVLKVEEKLIKIRGSSYDNLYTATNILKSPFFPNPYNQNGEEYLYEFRAVNQNEYIQIIFDDWNLSPSSKIRFDYSNVQGNIGGSAYRPFIISNGPILKLYFYPGSNLRSNSVRSYMGFKLTYKFYNNRDYAQKTETNCGGYLLNSDGGYLMFDSSPKAGEYYDCIWVIKRQPGYTNILAKIEAYSTPPVYSHQNYVELRDGLTSEAGLKEKLLYEGSSKQYGYQSTEGFYIRLKGRYIDTKDFILSYASYKYGQCDKEKGFFECGNGKCISSRLLCDGYNHCDDGSDEQTTACGRGSRYDSTTYSYTLSVGVIIPIVISIFLIVVICLLIIFIRRCRKLSAQPLDDTQRINTVSGQIPRGRRRRNRQRISMNLTISQDSPPTYEEVIRSTPIGHLNMAFMWSQPEISMIQPPTYEEATSPQGSQLPLLNRTIPNNPTSSSSEVTDATTGPFPNINSSSDESYQQHCQQVSSSSNSNFSSERQGYDHTHSGVNSNLSNVRENTRDEPKDEFIESLVCSTGLTGKSGQQSVPPADEFCSSSAETRTDNNTVSDPRSLESPHRTRECGMPYNSEMSATASTSTVTRPQYQNSRDVDPKQALQDFVARKQRHRKSNPHHKAERSASAGPPEHRRHRRKTESIHSANNSPTHNNSDNRESASTSGASTSGPSTSGQHFKNNETSEVNDSKYNTDCRSTTEAAGSAPAQTLPSAPDYRSVPEMGNEPGQFFLSLKVSTDADEDGDVYV</sequence>
<evidence type="ECO:0000256" key="2">
    <source>
        <dbReference type="PROSITE-ProRule" id="PRU00124"/>
    </source>
</evidence>
<evidence type="ECO:0000256" key="1">
    <source>
        <dbReference type="ARBA" id="ARBA00023157"/>
    </source>
</evidence>
<accession>A0AAN8JUK1</accession>
<keyword evidence="4" id="KW-0472">Membrane</keyword>
<feature type="compositionally biased region" description="Polar residues" evidence="3">
    <location>
        <begin position="583"/>
        <end position="614"/>
    </location>
</feature>
<feature type="region of interest" description="Disordered" evidence="3">
    <location>
        <begin position="688"/>
        <end position="888"/>
    </location>
</feature>
<keyword evidence="5" id="KW-0732">Signal</keyword>
<dbReference type="PROSITE" id="PS50068">
    <property type="entry name" value="LDLRA_2"/>
    <property type="match status" value="1"/>
</dbReference>
<dbReference type="InterPro" id="IPR002172">
    <property type="entry name" value="LDrepeatLR_classA_rpt"/>
</dbReference>
<dbReference type="PROSITE" id="PS01180">
    <property type="entry name" value="CUB"/>
    <property type="match status" value="1"/>
</dbReference>
<feature type="compositionally biased region" description="Basic and acidic residues" evidence="3">
    <location>
        <begin position="720"/>
        <end position="730"/>
    </location>
</feature>
<protein>
    <recommendedName>
        <fullName evidence="6">CUB domain-containing protein</fullName>
    </recommendedName>
</protein>
<feature type="domain" description="CUB" evidence="6">
    <location>
        <begin position="305"/>
        <end position="374"/>
    </location>
</feature>
<evidence type="ECO:0000313" key="7">
    <source>
        <dbReference type="EMBL" id="KAK6185687.1"/>
    </source>
</evidence>
<dbReference type="PROSITE" id="PS01209">
    <property type="entry name" value="LDLRA_1"/>
    <property type="match status" value="1"/>
</dbReference>
<feature type="disulfide bond" evidence="2">
    <location>
        <begin position="431"/>
        <end position="449"/>
    </location>
</feature>
<dbReference type="SUPFAM" id="SSF57424">
    <property type="entry name" value="LDL receptor-like module"/>
    <property type="match status" value="1"/>
</dbReference>
<reference evidence="7 8" key="1">
    <citation type="submission" date="2024-01" db="EMBL/GenBank/DDBJ databases">
        <title>The genome of the rayed Mediterranean limpet Patella caerulea (Linnaeus, 1758).</title>
        <authorList>
            <person name="Anh-Thu Weber A."/>
            <person name="Halstead-Nussloch G."/>
        </authorList>
    </citation>
    <scope>NUCLEOTIDE SEQUENCE [LARGE SCALE GENOMIC DNA]</scope>
    <source>
        <strain evidence="7">AATW-2023a</strain>
        <tissue evidence="7">Whole specimen</tissue>
    </source>
</reference>
<evidence type="ECO:0000259" key="6">
    <source>
        <dbReference type="PROSITE" id="PS01180"/>
    </source>
</evidence>
<keyword evidence="4" id="KW-1133">Transmembrane helix</keyword>
<feature type="compositionally biased region" description="Polar residues" evidence="3">
    <location>
        <begin position="703"/>
        <end position="718"/>
    </location>
</feature>
<dbReference type="CDD" id="cd00112">
    <property type="entry name" value="LDLa"/>
    <property type="match status" value="1"/>
</dbReference>
<evidence type="ECO:0000313" key="8">
    <source>
        <dbReference type="Proteomes" id="UP001347796"/>
    </source>
</evidence>
<feature type="compositionally biased region" description="Basic residues" evidence="3">
    <location>
        <begin position="771"/>
        <end position="784"/>
    </location>
</feature>
<feature type="chain" id="PRO_5042814998" description="CUB domain-containing protein" evidence="5">
    <location>
        <begin position="26"/>
        <end position="909"/>
    </location>
</feature>
<feature type="compositionally biased region" description="Polar residues" evidence="3">
    <location>
        <begin position="620"/>
        <end position="636"/>
    </location>
</feature>
<dbReference type="AlphaFoldDB" id="A0AAN8JUK1"/>
<comment type="caution">
    <text evidence="7">The sequence shown here is derived from an EMBL/GenBank/DDBJ whole genome shotgun (WGS) entry which is preliminary data.</text>
</comment>
<feature type="compositionally biased region" description="Polar residues" evidence="3">
    <location>
        <begin position="856"/>
        <end position="873"/>
    </location>
</feature>
<gene>
    <name evidence="7" type="ORF">SNE40_007866</name>
</gene>
<dbReference type="PANTHER" id="PTHR24652">
    <property type="entry name" value="LOW-DENSITY LIPOPROTEIN RECEPTOR CLASS A DOMAIN-CONTAINING PROTEIN 2"/>
    <property type="match status" value="1"/>
</dbReference>
<dbReference type="Gene3D" id="4.10.400.10">
    <property type="entry name" value="Low-density Lipoprotein Receptor"/>
    <property type="match status" value="1"/>
</dbReference>
<dbReference type="InterPro" id="IPR036055">
    <property type="entry name" value="LDL_receptor-like_sf"/>
</dbReference>
<dbReference type="Gene3D" id="2.60.120.290">
    <property type="entry name" value="Spermadhesin, CUB domain"/>
    <property type="match status" value="1"/>
</dbReference>
<proteinExistence type="predicted"/>
<feature type="compositionally biased region" description="Basic and acidic residues" evidence="3">
    <location>
        <begin position="841"/>
        <end position="855"/>
    </location>
</feature>
<dbReference type="SMART" id="SM00192">
    <property type="entry name" value="LDLa"/>
    <property type="match status" value="1"/>
</dbReference>
<organism evidence="7 8">
    <name type="scientific">Patella caerulea</name>
    <name type="common">Rayed Mediterranean limpet</name>
    <dbReference type="NCBI Taxonomy" id="87958"/>
    <lineage>
        <taxon>Eukaryota</taxon>
        <taxon>Metazoa</taxon>
        <taxon>Spiralia</taxon>
        <taxon>Lophotrochozoa</taxon>
        <taxon>Mollusca</taxon>
        <taxon>Gastropoda</taxon>
        <taxon>Patellogastropoda</taxon>
        <taxon>Patelloidea</taxon>
        <taxon>Patellidae</taxon>
        <taxon>Patella</taxon>
    </lineage>
</organism>
<evidence type="ECO:0000256" key="3">
    <source>
        <dbReference type="SAM" id="MobiDB-lite"/>
    </source>
</evidence>
<feature type="compositionally biased region" description="Low complexity" evidence="3">
    <location>
        <begin position="637"/>
        <end position="646"/>
    </location>
</feature>
<feature type="compositionally biased region" description="Polar residues" evidence="3">
    <location>
        <begin position="656"/>
        <end position="666"/>
    </location>
</feature>
<feature type="signal peptide" evidence="5">
    <location>
        <begin position="1"/>
        <end position="25"/>
    </location>
</feature>
<dbReference type="InterPro" id="IPR042333">
    <property type="entry name" value="LRAD2/Mig-13-like"/>
</dbReference>